<evidence type="ECO:0000256" key="4">
    <source>
        <dbReference type="ARBA" id="ARBA00022475"/>
    </source>
</evidence>
<keyword evidence="4" id="KW-1003">Cell membrane</keyword>
<feature type="transmembrane region" description="Helical" evidence="8">
    <location>
        <begin position="65"/>
        <end position="86"/>
    </location>
</feature>
<sequence length="319" mass="32596">MLAVLSALGTIAVVVAVGWFVGRTGVLGEGAQRVLATTAFTVATPALLIDTIAHADLHLLVSRSALVTFATTTVVALIAAAVLGLVRRRSAGDVVVGVLASSYVNAGNIGIPLTAYLLGSVVAVVPPTLYQQLVLGPLALVVLDSRNRRARGDEVAAPTDRRRLATLRSVLRRTLRNPVIIGTLIGLALAALPWSLPEVVFQPLSLLGAAAPPLALLTFGMSLAAPRVAAERAPRGDVAMVAVLRSVVHPALAIGLGTLLGLEGDALLAVAVVSALPTAQNVLVYAIQYRHGTALARDAGLVTTVLAVPALLVVAAVLG</sequence>
<dbReference type="RefSeq" id="WP_122148739.1">
    <property type="nucleotide sequence ID" value="NZ_RFFI01000028.1"/>
</dbReference>
<dbReference type="GO" id="GO:0055085">
    <property type="term" value="P:transmembrane transport"/>
    <property type="evidence" value="ECO:0007669"/>
    <property type="project" value="InterPro"/>
</dbReference>
<feature type="transmembrane region" description="Helical" evidence="8">
    <location>
        <begin position="206"/>
        <end position="226"/>
    </location>
</feature>
<dbReference type="Proteomes" id="UP000269289">
    <property type="component" value="Unassembled WGS sequence"/>
</dbReference>
<dbReference type="InterPro" id="IPR038770">
    <property type="entry name" value="Na+/solute_symporter_sf"/>
</dbReference>
<dbReference type="EMBL" id="RFFI01000028">
    <property type="protein sequence ID" value="RMI12852.1"/>
    <property type="molecule type" value="Genomic_DNA"/>
</dbReference>
<keyword evidence="6 8" id="KW-1133">Transmembrane helix</keyword>
<evidence type="ECO:0000256" key="7">
    <source>
        <dbReference type="ARBA" id="ARBA00023136"/>
    </source>
</evidence>
<feature type="transmembrane region" description="Helical" evidence="8">
    <location>
        <begin position="34"/>
        <end position="53"/>
    </location>
</feature>
<evidence type="ECO:0000313" key="10">
    <source>
        <dbReference type="Proteomes" id="UP000269289"/>
    </source>
</evidence>
<keyword evidence="10" id="KW-1185">Reference proteome</keyword>
<dbReference type="PANTHER" id="PTHR36838">
    <property type="entry name" value="AUXIN EFFLUX CARRIER FAMILY PROTEIN"/>
    <property type="match status" value="1"/>
</dbReference>
<keyword evidence="7 8" id="KW-0472">Membrane</keyword>
<comment type="subcellular location">
    <subcellularLocation>
        <location evidence="1">Cell membrane</location>
        <topology evidence="1">Multi-pass membrane protein</topology>
    </subcellularLocation>
</comment>
<evidence type="ECO:0000256" key="6">
    <source>
        <dbReference type="ARBA" id="ARBA00022989"/>
    </source>
</evidence>
<keyword evidence="5 8" id="KW-0812">Transmembrane</keyword>
<dbReference type="GO" id="GO:0005886">
    <property type="term" value="C:plasma membrane"/>
    <property type="evidence" value="ECO:0007669"/>
    <property type="project" value="UniProtKB-SubCell"/>
</dbReference>
<proteinExistence type="inferred from homology"/>
<gene>
    <name evidence="9" type="ORF">EBM89_07060</name>
</gene>
<feature type="transmembrane region" description="Helical" evidence="8">
    <location>
        <begin position="266"/>
        <end position="287"/>
    </location>
</feature>
<dbReference type="InterPro" id="IPR004776">
    <property type="entry name" value="Mem_transp_PIN-like"/>
</dbReference>
<dbReference type="Gene3D" id="1.20.1530.20">
    <property type="match status" value="1"/>
</dbReference>
<evidence type="ECO:0000256" key="2">
    <source>
        <dbReference type="ARBA" id="ARBA00010145"/>
    </source>
</evidence>
<comment type="caution">
    <text evidence="9">The sequence shown here is derived from an EMBL/GenBank/DDBJ whole genome shotgun (WGS) entry which is preliminary data.</text>
</comment>
<dbReference type="PANTHER" id="PTHR36838:SF1">
    <property type="entry name" value="SLR1864 PROTEIN"/>
    <property type="match status" value="1"/>
</dbReference>
<accession>A0A3M2JGC5</accession>
<evidence type="ECO:0000256" key="5">
    <source>
        <dbReference type="ARBA" id="ARBA00022692"/>
    </source>
</evidence>
<organism evidence="9 10">
    <name type="scientific">Cellulomonas triticagri</name>
    <dbReference type="NCBI Taxonomy" id="2483352"/>
    <lineage>
        <taxon>Bacteria</taxon>
        <taxon>Bacillati</taxon>
        <taxon>Actinomycetota</taxon>
        <taxon>Actinomycetes</taxon>
        <taxon>Micrococcales</taxon>
        <taxon>Cellulomonadaceae</taxon>
        <taxon>Cellulomonas</taxon>
    </lineage>
</organism>
<dbReference type="AlphaFoldDB" id="A0A3M2JGC5"/>
<reference evidence="9 10" key="1">
    <citation type="submission" date="2018-10" db="EMBL/GenBank/DDBJ databases">
        <title>Isolation, diversity and antifungal activity of actinobacteria from wheat.</title>
        <authorList>
            <person name="Han C."/>
        </authorList>
    </citation>
    <scope>NUCLEOTIDE SEQUENCE [LARGE SCALE GENOMIC DNA]</scope>
    <source>
        <strain evidence="9 10">NEAU-YY56</strain>
    </source>
</reference>
<protein>
    <submittedName>
        <fullName evidence="9">AEC family transporter</fullName>
    </submittedName>
</protein>
<comment type="similarity">
    <text evidence="2">Belongs to the auxin efflux carrier (TC 2.A.69) family.</text>
</comment>
<dbReference type="OrthoDB" id="5405318at2"/>
<feature type="transmembrane region" description="Helical" evidence="8">
    <location>
        <begin position="238"/>
        <end position="260"/>
    </location>
</feature>
<evidence type="ECO:0000256" key="1">
    <source>
        <dbReference type="ARBA" id="ARBA00004651"/>
    </source>
</evidence>
<keyword evidence="3" id="KW-0813">Transport</keyword>
<feature type="transmembrane region" description="Helical" evidence="8">
    <location>
        <begin position="175"/>
        <end position="194"/>
    </location>
</feature>
<evidence type="ECO:0000256" key="3">
    <source>
        <dbReference type="ARBA" id="ARBA00022448"/>
    </source>
</evidence>
<feature type="transmembrane region" description="Helical" evidence="8">
    <location>
        <begin position="299"/>
        <end position="318"/>
    </location>
</feature>
<dbReference type="Pfam" id="PF03547">
    <property type="entry name" value="Mem_trans"/>
    <property type="match status" value="1"/>
</dbReference>
<evidence type="ECO:0000256" key="8">
    <source>
        <dbReference type="SAM" id="Phobius"/>
    </source>
</evidence>
<evidence type="ECO:0000313" key="9">
    <source>
        <dbReference type="EMBL" id="RMI12852.1"/>
    </source>
</evidence>
<name>A0A3M2JGC5_9CELL</name>